<dbReference type="AlphaFoldDB" id="D4VQM5"/>
<gene>
    <name evidence="2" type="ORF">BN890_35750</name>
    <name evidence="3" type="ORF">BN890_50850</name>
</gene>
<protein>
    <recommendedName>
        <fullName evidence="1">UPF0246 protein BN890_35750</fullName>
    </recommendedName>
</protein>
<evidence type="ECO:0000313" key="3">
    <source>
        <dbReference type="EMBL" id="CDM07461.1"/>
    </source>
</evidence>
<evidence type="ECO:0000313" key="4">
    <source>
        <dbReference type="Proteomes" id="UP000019380"/>
    </source>
</evidence>
<evidence type="ECO:0000256" key="1">
    <source>
        <dbReference type="HAMAP-Rule" id="MF_00652"/>
    </source>
</evidence>
<name>D4VQM5_9BACE</name>
<accession>D4VQM5</accession>
<dbReference type="Proteomes" id="UP000019380">
    <property type="component" value="Unassembled WGS sequence"/>
</dbReference>
<dbReference type="Pfam" id="PF03883">
    <property type="entry name" value="H2O2_YaaD"/>
    <property type="match status" value="1"/>
</dbReference>
<dbReference type="InterPro" id="IPR005583">
    <property type="entry name" value="YaaA"/>
</dbReference>
<comment type="similarity">
    <text evidence="1">Belongs to the UPF0246 family.</text>
</comment>
<dbReference type="GO" id="GO:0033194">
    <property type="term" value="P:response to hydroperoxide"/>
    <property type="evidence" value="ECO:0007669"/>
    <property type="project" value="TreeGrafter"/>
</dbReference>
<dbReference type="PANTHER" id="PTHR30283">
    <property type="entry name" value="PEROXIDE STRESS RESPONSE PROTEIN YAAA"/>
    <property type="match status" value="1"/>
</dbReference>
<dbReference type="HAMAP" id="MF_00652">
    <property type="entry name" value="UPF0246"/>
    <property type="match status" value="1"/>
</dbReference>
<proteinExistence type="inferred from homology"/>
<reference evidence="2 4" key="1">
    <citation type="submission" date="2013-12" db="EMBL/GenBank/DDBJ databases">
        <title>Improved hybrid genome assemblies of Bacteroides xylanisolvens SD CC 1b and Bacteroides xylanisolvens SD CC 2a using Illumina and 454 Sequencing.</title>
        <authorList>
            <person name="Ramaraj T."/>
            <person name="Sundararajan A."/>
            <person name="Mudge J."/>
            <person name="Schilkey F.D."/>
            <person name="Delvecchio V."/>
            <person name="Donlon M."/>
            <person name="Ziemer C."/>
        </authorList>
    </citation>
    <scope>NUCLEOTIDE SEQUENCE [LARGE SCALE GENOMIC DNA]</scope>
</reference>
<organism evidence="2 4">
    <name type="scientific">Bacteroides xylanisolvens SD CC 1b</name>
    <dbReference type="NCBI Taxonomy" id="702447"/>
    <lineage>
        <taxon>Bacteria</taxon>
        <taxon>Pseudomonadati</taxon>
        <taxon>Bacteroidota</taxon>
        <taxon>Bacteroidia</taxon>
        <taxon>Bacteroidales</taxon>
        <taxon>Bacteroidaceae</taxon>
        <taxon>Bacteroides</taxon>
    </lineage>
</organism>
<dbReference type="PANTHER" id="PTHR30283:SF4">
    <property type="entry name" value="PEROXIDE STRESS RESISTANCE PROTEIN YAAA"/>
    <property type="match status" value="1"/>
</dbReference>
<dbReference type="NCBIfam" id="NF002547">
    <property type="entry name" value="PRK02101.2-5"/>
    <property type="match status" value="1"/>
</dbReference>
<dbReference type="EMBL" id="CBXG010000055">
    <property type="protein sequence ID" value="CDM07461.1"/>
    <property type="molecule type" value="Genomic_DNA"/>
</dbReference>
<comment type="caution">
    <text evidence="2">The sequence shown here is derived from an EMBL/GenBank/DDBJ whole genome shotgun (WGS) entry which is preliminary data.</text>
</comment>
<dbReference type="EMBL" id="CBXG010000040">
    <property type="protein sequence ID" value="CDM05976.1"/>
    <property type="molecule type" value="Genomic_DNA"/>
</dbReference>
<evidence type="ECO:0000313" key="2">
    <source>
        <dbReference type="EMBL" id="CDM05976.1"/>
    </source>
</evidence>
<dbReference type="GO" id="GO:0005829">
    <property type="term" value="C:cytosol"/>
    <property type="evidence" value="ECO:0007669"/>
    <property type="project" value="TreeGrafter"/>
</dbReference>
<sequence length="268" mass="31197">MFLEKIKSDKTMLVLLSCAKTMSETSKVKVPLKTVPQFQKEASGIALQMSQFSVDELERLLRINARMAVENYKRYQAFHAEDTSELPALLAYTGIVFKRLNAKDFSKEEFEYAQEHLRLTSFCYGLLRPLDVIRSYRLEGDVVLPEPGNQTMFSYWKSRLTDVFIEDIKKAGGILCNLASDEMKSLFDWKRVEREVRVVTPEFQVWKNGKLASIVIYIKMSRGEMTRFILKNRIENPEDLKSFSWEGFEFNESLSDEKKFVFTNGKEI</sequence>